<dbReference type="Gene3D" id="3.40.47.10">
    <property type="match status" value="1"/>
</dbReference>
<dbReference type="InterPro" id="IPR042104">
    <property type="entry name" value="PKS_dehydratase_sf"/>
</dbReference>
<sequence length="2061" mass="227929">MDAEDDVAVIGIGCNFPGGEGLDNFWRVLSEGENCVVDIPAERFDKDSWYDPDDSKPGKMQTTKAALIDGLNEFDHNFFGIAEAEADVMDPQHKLLLQCTFRALEDAGVPMEGISGSRTGVYIGLMNRDFEMLLSNSPASISHYNATGTAMSLAANRISFVFNLTGPSFALDSACSSSLVALHVACQAIRQGDCEMALCGGVNCILEPRVFVALSKARMISPEGTSKPFSNRADGYGRGEGCGVVLLRPLKNALQDCNKIWGIIAKTAVNQDGHSVSPITKPSLNQQKELLHQIYSECDLADVQYIEAHGTGTPVGDLTEATSIANVLSQSRHGSIDSLRIGSVKGNIGHTESAAGMAGLIKVLLMMKYQTIVPSVFYSQDRSGIDVEVMRISIPTKAEKWGSNGLWKRVAGINSFGFGGTNAHVIVREFKQTTHLAQIPKDGPSLFVTSAASEKSLIRCLTDIHKRLLDGQTADAQALCYTSACGRSHAKHKYRRAIVMSSLDDLQHRLASSLKAKVASTKSNAAVVFVFSGNGVAFKGMCGQLFSTIPLFKDKVREVEVLFQKRNQHIRISQWLSGERDMNALGQPDVVQPLLFALQVAIAALLKHWGIKPDTVLGHSLGEVAAAHCSGLLCLEDAVKVVYHRSVLQSRATVGKMLVVGNILVEKVLRILQDFSENVCVAAFNSPEFCTLSGDEETVEVLRDKLTRMYVDENIFLHILDVPAAYHSHLMDPILEDIQSNLDCLAVNNMECKLFSTVTGEKYACGDFVTGSYWAKNIREPVLFERALHAVTRDKQSRRSVVFVEIGPRRALQRHIHETLGKDVIVLPSVEPQKEHQTILSTVGKLFELGVNMHWQEFYQGYKTPPTVFPVYHFDSTKKEMNFEDVRQGYDWSSSPHLLISQIRENNNEYVCNLTVETAPYLLEHKHNGIAIVPGAFYVELAFASAVAHLKPKRPISFIQLSVAFHNLLITDNHQLKVRLEETSGVFTINSPAATHASGTFKCTDGPAVFEEPNICPEGIFKRCSLIVTTTEFYSILSRAGFDYGPVFKQLDNVHFGDEFKEAVTAIHVPKELLKHLHDFFIHPVLLDYFLQMTAVGAMRRLSVKQGFPSAIGSIVISGPPQEEMFIYMRATEEKPDFLKLCGCFAAKDGKVLVELQEVRITFLGGGLPAPQSVFFHNEIVPITSKINVDRKIRALVFSDKLGIAEALGPYLDPESSFVKDRNHWTPGQLRDFLGNSMRDVVFIWAAEDLSHLSADRTLDCLVACCESFRQVILTLKESQHSCTVRVITYRSTEMIVDYVSSGFVLSGMMRACAAEVPGIFFQLIDLMSLTGTDIESLVGVINSCTQSEVIVGHGQVSIPWLTRTHVADKVSFTGDIQSVRGFILQTSHPYRVEGLTACPNDTNDSSVVDKSVEVQLTNICVHSSDYFPVTLSHLDFGETLYWNNCTAHHHTLLALDYSGIVTAVGKDVCSLKVGDRITTSYPSASATRVVIPESVCYDTKKLPFLEECPSVSFFILAWELLQRTLPTVKPQQQNKLAIITPDLASVLLKVLALTANRSGWNVSCLPHLSKQKMSPDPFRAFVFLPPYDDSWQDLNEDDGHERHAVFVCGTYQSSPRWKNGFAFKSHFFHVHVLHVTRVLQRVYLKAQGASILKWLTTLGFDRASLPVKRDTFQISSTAKAPADESYFVSKTVRQVVLDQRTPNCQLSDIVLLSKPRQLFKKHCTYIVTGGLTGLGLETVKFIACNGGGCIVTLSRRMPTRETHSELDLIQKRYNITIVNFQCDVSVLQEVVEAISKTEMSCCPIKGIFHSAAVLHDAPIEILNASLLQKVLQPKVSGALNLHNATLHKKLDFFVCYSSISSLLGNESQSNYAAANSFLDTFCLYRRNLGLAGQSINWGPLNLGLLFNKKHVQKHLESKGLMVMDVGEIHEALAKVLLTNRPQQLVCKFNFKNASLRERLSALAEVELKDSGSIEPPVRQSSSPHESVRRIIGDIRNLAEDELDDNATLDSLGVDSMLAMTLQNKIFQETSVTIPLVRLLDPNMTVVALESFVTNNNVMRN</sequence>
<dbReference type="Gene3D" id="3.10.129.110">
    <property type="entry name" value="Polyketide synthase dehydratase"/>
    <property type="match status" value="1"/>
</dbReference>
<dbReference type="Pfam" id="PF14765">
    <property type="entry name" value="PS-DH"/>
    <property type="match status" value="1"/>
</dbReference>
<dbReference type="PROSITE" id="PS50075">
    <property type="entry name" value="CARRIER"/>
    <property type="match status" value="1"/>
</dbReference>
<dbReference type="InterPro" id="IPR018201">
    <property type="entry name" value="Ketoacyl_synth_AS"/>
</dbReference>
<dbReference type="SUPFAM" id="SSF52151">
    <property type="entry name" value="FabD/lysophospholipase-like"/>
    <property type="match status" value="1"/>
</dbReference>
<dbReference type="Pfam" id="PF00698">
    <property type="entry name" value="Acyl_transf_1"/>
    <property type="match status" value="1"/>
</dbReference>
<evidence type="ECO:0000259" key="9">
    <source>
        <dbReference type="PROSITE" id="PS52019"/>
    </source>
</evidence>
<dbReference type="Proteomes" id="UP000264820">
    <property type="component" value="Unplaced"/>
</dbReference>
<dbReference type="InterPro" id="IPR057326">
    <property type="entry name" value="KR_dom"/>
</dbReference>
<dbReference type="InterPro" id="IPR016039">
    <property type="entry name" value="Thiolase-like"/>
</dbReference>
<evidence type="ECO:0000313" key="11">
    <source>
        <dbReference type="Proteomes" id="UP000264820"/>
    </source>
</evidence>
<protein>
    <submittedName>
        <fullName evidence="10">Phthiocerol/phenolphthiocerol synthesis polyketide synthase type I PpsD-like</fullName>
    </submittedName>
</protein>
<dbReference type="GO" id="GO:0004315">
    <property type="term" value="F:3-oxoacyl-[acyl-carrier-protein] synthase activity"/>
    <property type="evidence" value="ECO:0007669"/>
    <property type="project" value="InterPro"/>
</dbReference>
<keyword evidence="2" id="KW-0596">Phosphopantetheine</keyword>
<evidence type="ECO:0000256" key="3">
    <source>
        <dbReference type="ARBA" id="ARBA00022553"/>
    </source>
</evidence>
<evidence type="ECO:0000256" key="5">
    <source>
        <dbReference type="ARBA" id="ARBA00048404"/>
    </source>
</evidence>
<dbReference type="SUPFAM" id="SSF47336">
    <property type="entry name" value="ACP-like"/>
    <property type="match status" value="1"/>
</dbReference>
<evidence type="ECO:0000259" key="7">
    <source>
        <dbReference type="PROSITE" id="PS50075"/>
    </source>
</evidence>
<dbReference type="InterPro" id="IPR014043">
    <property type="entry name" value="Acyl_transferase_dom"/>
</dbReference>
<dbReference type="Gene3D" id="3.40.366.10">
    <property type="entry name" value="Malonyl-Coenzyme A Acyl Carrier Protein, domain 2"/>
    <property type="match status" value="1"/>
</dbReference>
<feature type="active site" description="Proton donor; for dehydratase activity" evidence="6">
    <location>
        <position position="1088"/>
    </location>
</feature>
<dbReference type="InterPro" id="IPR011032">
    <property type="entry name" value="GroES-like_sf"/>
</dbReference>
<feature type="region of interest" description="N-terminal hotdog fold" evidence="6">
    <location>
        <begin position="895"/>
        <end position="1008"/>
    </location>
</feature>
<keyword evidence="11" id="KW-1185">Reference proteome</keyword>
<evidence type="ECO:0000256" key="2">
    <source>
        <dbReference type="ARBA" id="ARBA00022450"/>
    </source>
</evidence>
<dbReference type="Pfam" id="PF02801">
    <property type="entry name" value="Ketoacyl-synt_C"/>
    <property type="match status" value="1"/>
</dbReference>
<dbReference type="SUPFAM" id="SSF51735">
    <property type="entry name" value="NAD(P)-binding Rossmann-fold domains"/>
    <property type="match status" value="1"/>
</dbReference>
<reference evidence="10" key="2">
    <citation type="submission" date="2025-09" db="UniProtKB">
        <authorList>
            <consortium name="Ensembl"/>
        </authorList>
    </citation>
    <scope>IDENTIFICATION</scope>
</reference>
<dbReference type="PANTHER" id="PTHR45681:SF8">
    <property type="entry name" value="CARRIER DOMAIN-CONTAINING PROTEIN"/>
    <property type="match status" value="1"/>
</dbReference>
<evidence type="ECO:0000313" key="10">
    <source>
        <dbReference type="Ensembl" id="ENSHCOP00000023797.1"/>
    </source>
</evidence>
<organism evidence="10 11">
    <name type="scientific">Hippocampus comes</name>
    <name type="common">Tiger tail seahorse</name>
    <dbReference type="NCBI Taxonomy" id="109280"/>
    <lineage>
        <taxon>Eukaryota</taxon>
        <taxon>Metazoa</taxon>
        <taxon>Chordata</taxon>
        <taxon>Craniata</taxon>
        <taxon>Vertebrata</taxon>
        <taxon>Euteleostomi</taxon>
        <taxon>Actinopterygii</taxon>
        <taxon>Neopterygii</taxon>
        <taxon>Teleostei</taxon>
        <taxon>Neoteleostei</taxon>
        <taxon>Acanthomorphata</taxon>
        <taxon>Syngnathiaria</taxon>
        <taxon>Syngnathiformes</taxon>
        <taxon>Syngnathoidei</taxon>
        <taxon>Syngnathidae</taxon>
        <taxon>Hippocampus</taxon>
    </lineage>
</organism>
<dbReference type="InterPro" id="IPR036291">
    <property type="entry name" value="NAD(P)-bd_dom_sf"/>
</dbReference>
<evidence type="ECO:0000256" key="4">
    <source>
        <dbReference type="ARBA" id="ARBA00022679"/>
    </source>
</evidence>
<dbReference type="Ensembl" id="ENSHCOT00000016373.1">
    <property type="protein sequence ID" value="ENSHCOP00000023797.1"/>
    <property type="gene ID" value="ENSHCOG00000012651.1"/>
</dbReference>
<dbReference type="CDD" id="cd00833">
    <property type="entry name" value="PKS"/>
    <property type="match status" value="1"/>
</dbReference>
<dbReference type="SUPFAM" id="SSF55048">
    <property type="entry name" value="Probable ACP-binding domain of malonyl-CoA ACP transacylase"/>
    <property type="match status" value="1"/>
</dbReference>
<name>A0A3Q2YXV4_HIPCM</name>
<dbReference type="PANTHER" id="PTHR45681">
    <property type="entry name" value="POLYKETIDE SYNTHASE 44-RELATED"/>
    <property type="match status" value="1"/>
</dbReference>
<dbReference type="PROSITE" id="PS52019">
    <property type="entry name" value="PKS_MFAS_DH"/>
    <property type="match status" value="1"/>
</dbReference>
<dbReference type="Gene3D" id="3.40.50.720">
    <property type="entry name" value="NAD(P)-binding Rossmann-like Domain"/>
    <property type="match status" value="1"/>
</dbReference>
<dbReference type="Pfam" id="PF08659">
    <property type="entry name" value="KR"/>
    <property type="match status" value="1"/>
</dbReference>
<keyword evidence="3" id="KW-0597">Phosphoprotein</keyword>
<dbReference type="SMART" id="SM00825">
    <property type="entry name" value="PKS_KS"/>
    <property type="match status" value="1"/>
</dbReference>
<dbReference type="SUPFAM" id="SSF53901">
    <property type="entry name" value="Thiolase-like"/>
    <property type="match status" value="1"/>
</dbReference>
<dbReference type="InterPro" id="IPR016036">
    <property type="entry name" value="Malonyl_transacylase_ACP-bd"/>
</dbReference>
<dbReference type="OMA" id="WEHKNNG"/>
<dbReference type="UniPathway" id="UPA00094"/>
<dbReference type="Gene3D" id="1.10.1200.10">
    <property type="entry name" value="ACP-like"/>
    <property type="match status" value="1"/>
</dbReference>
<feature type="region of interest" description="C-terminal hotdog fold" evidence="6">
    <location>
        <begin position="1025"/>
        <end position="1170"/>
    </location>
</feature>
<dbReference type="Gene3D" id="3.30.70.3290">
    <property type="match status" value="1"/>
</dbReference>
<dbReference type="GO" id="GO:0006633">
    <property type="term" value="P:fatty acid biosynthetic process"/>
    <property type="evidence" value="ECO:0007669"/>
    <property type="project" value="UniProtKB-UniPathway"/>
</dbReference>
<dbReference type="InterPro" id="IPR050444">
    <property type="entry name" value="Polyketide_Synthase"/>
</dbReference>
<dbReference type="Pfam" id="PF16197">
    <property type="entry name" value="KAsynt_C_assoc"/>
    <property type="match status" value="1"/>
</dbReference>
<dbReference type="InterPro" id="IPR049551">
    <property type="entry name" value="PKS_DH_C"/>
</dbReference>
<dbReference type="GO" id="GO:0004314">
    <property type="term" value="F:[acyl-carrier-protein] S-malonyltransferase activity"/>
    <property type="evidence" value="ECO:0007669"/>
    <property type="project" value="UniProtKB-EC"/>
</dbReference>
<dbReference type="STRING" id="109280.ENSHCOP00000023797"/>
<feature type="domain" description="Carrier" evidence="7">
    <location>
        <begin position="1982"/>
        <end position="2057"/>
    </location>
</feature>
<proteinExistence type="predicted"/>
<dbReference type="Pfam" id="PF00109">
    <property type="entry name" value="ketoacyl-synt"/>
    <property type="match status" value="1"/>
</dbReference>
<comment type="pathway">
    <text evidence="1">Lipid metabolism; fatty acid biosynthesis.</text>
</comment>
<dbReference type="InterPro" id="IPR049552">
    <property type="entry name" value="PKS_DH_N"/>
</dbReference>
<accession>A0A3Q2YXV4</accession>
<dbReference type="InterPro" id="IPR020807">
    <property type="entry name" value="PKS_DH"/>
</dbReference>
<dbReference type="InterPro" id="IPR014030">
    <property type="entry name" value="Ketoacyl_synth_N"/>
</dbReference>
<dbReference type="InterPro" id="IPR036736">
    <property type="entry name" value="ACP-like_sf"/>
</dbReference>
<dbReference type="InterPro" id="IPR013968">
    <property type="entry name" value="PKS_KR"/>
</dbReference>
<evidence type="ECO:0000256" key="6">
    <source>
        <dbReference type="PROSITE-ProRule" id="PRU01363"/>
    </source>
</evidence>
<dbReference type="InterPro" id="IPR049900">
    <property type="entry name" value="PKS_mFAS_DH"/>
</dbReference>
<dbReference type="Gene3D" id="3.90.180.10">
    <property type="entry name" value="Medium-chain alcohol dehydrogenases, catalytic domain"/>
    <property type="match status" value="1"/>
</dbReference>
<feature type="domain" description="PKS/mFAS DH" evidence="9">
    <location>
        <begin position="895"/>
        <end position="1170"/>
    </location>
</feature>
<dbReference type="InterPro" id="IPR009081">
    <property type="entry name" value="PP-bd_ACP"/>
</dbReference>
<dbReference type="InterPro" id="IPR016035">
    <property type="entry name" value="Acyl_Trfase/lysoPLipase"/>
</dbReference>
<feature type="domain" description="Ketosynthase family 3 (KS3)" evidence="8">
    <location>
        <begin position="4"/>
        <end position="429"/>
    </location>
</feature>
<evidence type="ECO:0000259" key="8">
    <source>
        <dbReference type="PROSITE" id="PS52004"/>
    </source>
</evidence>
<dbReference type="SMART" id="SM00826">
    <property type="entry name" value="PKS_DH"/>
    <property type="match status" value="1"/>
</dbReference>
<keyword evidence="4" id="KW-0808">Transferase</keyword>
<dbReference type="PROSITE" id="PS00606">
    <property type="entry name" value="KS3_1"/>
    <property type="match status" value="1"/>
</dbReference>
<comment type="catalytic activity">
    <reaction evidence="5">
        <text>holo-[ACP] + malonyl-CoA = malonyl-[ACP] + CoA</text>
        <dbReference type="Rhea" id="RHEA:41792"/>
        <dbReference type="Rhea" id="RHEA-COMP:9623"/>
        <dbReference type="Rhea" id="RHEA-COMP:9685"/>
        <dbReference type="ChEBI" id="CHEBI:57287"/>
        <dbReference type="ChEBI" id="CHEBI:57384"/>
        <dbReference type="ChEBI" id="CHEBI:64479"/>
        <dbReference type="ChEBI" id="CHEBI:78449"/>
        <dbReference type="EC" id="2.3.1.39"/>
    </reaction>
    <physiologicalReaction direction="left-to-right" evidence="5">
        <dbReference type="Rhea" id="RHEA:41793"/>
    </physiologicalReaction>
</comment>
<dbReference type="SMART" id="SM00827">
    <property type="entry name" value="PKS_AT"/>
    <property type="match status" value="1"/>
</dbReference>
<dbReference type="GeneTree" id="ENSGT00940000164060"/>
<evidence type="ECO:0000256" key="1">
    <source>
        <dbReference type="ARBA" id="ARBA00005194"/>
    </source>
</evidence>
<dbReference type="InterPro" id="IPR020841">
    <property type="entry name" value="PKS_Beta-ketoAc_synthase_dom"/>
</dbReference>
<dbReference type="InterPro" id="IPR001227">
    <property type="entry name" value="Ac_transferase_dom_sf"/>
</dbReference>
<dbReference type="InterPro" id="IPR014031">
    <property type="entry name" value="Ketoacyl_synth_C"/>
</dbReference>
<feature type="active site" description="Proton acceptor; for dehydratase activity" evidence="6">
    <location>
        <position position="925"/>
    </location>
</feature>
<dbReference type="Pfam" id="PF00550">
    <property type="entry name" value="PP-binding"/>
    <property type="match status" value="1"/>
</dbReference>
<dbReference type="PROSITE" id="PS52004">
    <property type="entry name" value="KS3_2"/>
    <property type="match status" value="1"/>
</dbReference>
<reference evidence="10" key="1">
    <citation type="submission" date="2025-08" db="UniProtKB">
        <authorList>
            <consortium name="Ensembl"/>
        </authorList>
    </citation>
    <scope>IDENTIFICATION</scope>
</reference>
<dbReference type="InterPro" id="IPR032821">
    <property type="entry name" value="PKS_assoc"/>
</dbReference>
<dbReference type="Pfam" id="PF21089">
    <property type="entry name" value="PKS_DH_N"/>
    <property type="match status" value="1"/>
</dbReference>
<dbReference type="SMART" id="SM00822">
    <property type="entry name" value="PKS_KR"/>
    <property type="match status" value="1"/>
</dbReference>
<dbReference type="SUPFAM" id="SSF50129">
    <property type="entry name" value="GroES-like"/>
    <property type="match status" value="1"/>
</dbReference>